<feature type="compositionally biased region" description="Acidic residues" evidence="1">
    <location>
        <begin position="328"/>
        <end position="337"/>
    </location>
</feature>
<evidence type="ECO:0000256" key="1">
    <source>
        <dbReference type="SAM" id="MobiDB-lite"/>
    </source>
</evidence>
<dbReference type="PANTHER" id="PTHR14725">
    <property type="entry name" value="RIBOSOME-BINDING FACTOR A, MITOCHONDRIAL-RELATED"/>
    <property type="match status" value="1"/>
</dbReference>
<dbReference type="InterPro" id="IPR039212">
    <property type="entry name" value="RBFA_mitochondrial"/>
</dbReference>
<dbReference type="AlphaFoldDB" id="A0A8C1FBL7"/>
<proteinExistence type="predicted"/>
<dbReference type="Proteomes" id="UP001108240">
    <property type="component" value="Unplaced"/>
</dbReference>
<dbReference type="GeneTree" id="ENSGT00390000011362"/>
<dbReference type="GO" id="GO:0006364">
    <property type="term" value="P:rRNA processing"/>
    <property type="evidence" value="ECO:0007669"/>
    <property type="project" value="InterPro"/>
</dbReference>
<dbReference type="Pfam" id="PF02033">
    <property type="entry name" value="RBFA"/>
    <property type="match status" value="1"/>
</dbReference>
<dbReference type="Gene3D" id="3.30.300.20">
    <property type="match status" value="1"/>
</dbReference>
<name>A0A8C1FBL7_CYPCA</name>
<sequence length="353" mass="39862">MLAVKRVVCSKECTFSQYTTALTSMIYKMTARPETQRLSRAGNVMLKESSIHSSACLSGGNKLMKMLAKKKKKQWYESPLQASALSQPGFLKPTKRNKEDSVRVRTLNIIIYKAVVDLLSSYEVNSEISVYNVQISKVSLSPDFSACRIYWKTSLSAEEDSHIQQALNKCAPRIRHLLISHQILGNVPPVVFIRDKQYAAVTEIENLLKKADFGPDEDNINHLSANDGGARLQLMESEDNKRAVLFGVDHDALHKQIEAYKREKGAGDSLTQSPAAGGLTQEQLDMLADIRKQKLIEKKKKKSKWMKDNDITPKDFLLSRSLQKEDKEEQDGDEDSLVDSQVTELMEEDNRTH</sequence>
<feature type="region of interest" description="Disordered" evidence="1">
    <location>
        <begin position="316"/>
        <end position="353"/>
    </location>
</feature>
<keyword evidence="3" id="KW-1185">Reference proteome</keyword>
<evidence type="ECO:0000313" key="3">
    <source>
        <dbReference type="Proteomes" id="UP001108240"/>
    </source>
</evidence>
<dbReference type="InterPro" id="IPR000238">
    <property type="entry name" value="RbfA"/>
</dbReference>
<dbReference type="PANTHER" id="PTHR14725:SF0">
    <property type="entry name" value="RIBOSOME-BINDING FACTOR A, MITOCHONDRIAL-RELATED"/>
    <property type="match status" value="1"/>
</dbReference>
<dbReference type="SUPFAM" id="SSF89919">
    <property type="entry name" value="Ribosome-binding factor A, RbfA"/>
    <property type="match status" value="1"/>
</dbReference>
<reference evidence="2" key="1">
    <citation type="submission" date="2025-08" db="UniProtKB">
        <authorList>
            <consortium name="Ensembl"/>
        </authorList>
    </citation>
    <scope>IDENTIFICATION</scope>
</reference>
<dbReference type="InterPro" id="IPR023799">
    <property type="entry name" value="RbfA_dom_sf"/>
</dbReference>
<evidence type="ECO:0000313" key="2">
    <source>
        <dbReference type="Ensembl" id="ENSCCRP00000089841.1"/>
    </source>
</evidence>
<dbReference type="InterPro" id="IPR015946">
    <property type="entry name" value="KH_dom-like_a/b"/>
</dbReference>
<organism evidence="2 3">
    <name type="scientific">Cyprinus carpio carpio</name>
    <dbReference type="NCBI Taxonomy" id="630221"/>
    <lineage>
        <taxon>Eukaryota</taxon>
        <taxon>Metazoa</taxon>
        <taxon>Chordata</taxon>
        <taxon>Craniata</taxon>
        <taxon>Vertebrata</taxon>
        <taxon>Euteleostomi</taxon>
        <taxon>Actinopterygii</taxon>
        <taxon>Neopterygii</taxon>
        <taxon>Teleostei</taxon>
        <taxon>Ostariophysi</taxon>
        <taxon>Cypriniformes</taxon>
        <taxon>Cyprinidae</taxon>
        <taxon>Cyprininae</taxon>
        <taxon>Cyprinus</taxon>
    </lineage>
</organism>
<dbReference type="OMA" id="HCSRRLC"/>
<protein>
    <submittedName>
        <fullName evidence="2">Ribosome binding factor A</fullName>
    </submittedName>
</protein>
<reference evidence="2" key="2">
    <citation type="submission" date="2025-09" db="UniProtKB">
        <authorList>
            <consortium name="Ensembl"/>
        </authorList>
    </citation>
    <scope>IDENTIFICATION</scope>
</reference>
<dbReference type="Ensembl" id="ENSCCRT00000097555.2">
    <property type="protein sequence ID" value="ENSCCRP00000089841.1"/>
    <property type="gene ID" value="ENSCCRG00000048719.2"/>
</dbReference>
<accession>A0A8C1FBL7</accession>